<dbReference type="Gene3D" id="3.30.420.10">
    <property type="entry name" value="Ribonuclease H-like superfamily/Ribonuclease H"/>
    <property type="match status" value="1"/>
</dbReference>
<dbReference type="GO" id="GO:0000467">
    <property type="term" value="P:exonucleolytic trimming to generate mature 3'-end of 5.8S rRNA from tricistronic rRNA transcript (SSU-rRNA, 5.8S rRNA, LSU-rRNA)"/>
    <property type="evidence" value="ECO:0007669"/>
    <property type="project" value="InterPro"/>
</dbReference>
<proteinExistence type="predicted"/>
<evidence type="ECO:0000313" key="4">
    <source>
        <dbReference type="Proteomes" id="UP000663829"/>
    </source>
</evidence>
<dbReference type="GO" id="GO:0071035">
    <property type="term" value="P:nuclear polyadenylation-dependent rRNA catabolic process"/>
    <property type="evidence" value="ECO:0007669"/>
    <property type="project" value="TreeGrafter"/>
</dbReference>
<protein>
    <recommendedName>
        <fullName evidence="1">3'-5' exonuclease domain-containing protein</fullName>
    </recommendedName>
</protein>
<gene>
    <name evidence="2" type="ORF">GPM918_LOCUS40505</name>
    <name evidence="3" type="ORF">SRO942_LOCUS41455</name>
</gene>
<dbReference type="GO" id="GO:0071040">
    <property type="term" value="P:nuclear polyadenylation-dependent antisense transcript catabolic process"/>
    <property type="evidence" value="ECO:0007669"/>
    <property type="project" value="TreeGrafter"/>
</dbReference>
<dbReference type="PANTHER" id="PTHR12124:SF47">
    <property type="entry name" value="EXOSOME COMPONENT 10"/>
    <property type="match status" value="1"/>
</dbReference>
<comment type="caution">
    <text evidence="2">The sequence shown here is derived from an EMBL/GenBank/DDBJ whole genome shotgun (WGS) entry which is preliminary data.</text>
</comment>
<dbReference type="GO" id="GO:0071038">
    <property type="term" value="P:TRAMP-dependent tRNA surveillance pathway"/>
    <property type="evidence" value="ECO:0007669"/>
    <property type="project" value="TreeGrafter"/>
</dbReference>
<dbReference type="EMBL" id="CAJOBC010095947">
    <property type="protein sequence ID" value="CAF4436465.1"/>
    <property type="molecule type" value="Genomic_DNA"/>
</dbReference>
<dbReference type="Pfam" id="PF01612">
    <property type="entry name" value="DNA_pol_A_exo1"/>
    <property type="match status" value="1"/>
</dbReference>
<organism evidence="2 4">
    <name type="scientific">Didymodactylos carnosus</name>
    <dbReference type="NCBI Taxonomy" id="1234261"/>
    <lineage>
        <taxon>Eukaryota</taxon>
        <taxon>Metazoa</taxon>
        <taxon>Spiralia</taxon>
        <taxon>Gnathifera</taxon>
        <taxon>Rotifera</taxon>
        <taxon>Eurotatoria</taxon>
        <taxon>Bdelloidea</taxon>
        <taxon>Philodinida</taxon>
        <taxon>Philodinidae</taxon>
        <taxon>Didymodactylos</taxon>
    </lineage>
</organism>
<dbReference type="GO" id="GO:0005730">
    <property type="term" value="C:nucleolus"/>
    <property type="evidence" value="ECO:0007669"/>
    <property type="project" value="TreeGrafter"/>
</dbReference>
<sequence length="299" mass="35000">SADTNANDIAFQETMDIDLTSLESLDDNEYENYDETFSAYGMTGVQPGRRITDRRNVEFLAELGNMSEEGKRSALADLQAKRKFWIIEDDSYQFAIVPQIQNICGFGYDSRDQYRYFEQKTVLMQISTKNDDYIIDVQSTMLDDDDIFLLNEVFMDDSTIKVIHGCSQDVKYLMKDYDLRFRQVFDTEIAMWLLGCERSDFSYCLDVFPTWTSMKKRIKCKLMIEVFDRVSDRGLPQPQNRGILTKIKNRKPLKENRGIRGFYKIYLKNKFLPIFTLLIGIRKMKNTREKSLNKLLGSS</sequence>
<dbReference type="SUPFAM" id="SSF53098">
    <property type="entry name" value="Ribonuclease H-like"/>
    <property type="match status" value="1"/>
</dbReference>
<feature type="non-terminal residue" evidence="2">
    <location>
        <position position="1"/>
    </location>
</feature>
<dbReference type="Proteomes" id="UP000681722">
    <property type="component" value="Unassembled WGS sequence"/>
</dbReference>
<accession>A0A815YME7</accession>
<evidence type="ECO:0000313" key="3">
    <source>
        <dbReference type="EMBL" id="CAF4436465.1"/>
    </source>
</evidence>
<evidence type="ECO:0000313" key="2">
    <source>
        <dbReference type="EMBL" id="CAF1572640.1"/>
    </source>
</evidence>
<dbReference type="GO" id="GO:0071037">
    <property type="term" value="P:nuclear polyadenylation-dependent snRNA catabolic process"/>
    <property type="evidence" value="ECO:0007669"/>
    <property type="project" value="TreeGrafter"/>
</dbReference>
<dbReference type="Proteomes" id="UP000663829">
    <property type="component" value="Unassembled WGS sequence"/>
</dbReference>
<dbReference type="InterPro" id="IPR012337">
    <property type="entry name" value="RNaseH-like_sf"/>
</dbReference>
<evidence type="ECO:0000259" key="1">
    <source>
        <dbReference type="Pfam" id="PF01612"/>
    </source>
</evidence>
<dbReference type="InterPro" id="IPR045092">
    <property type="entry name" value="Rrp6-like"/>
</dbReference>
<dbReference type="GO" id="GO:0071036">
    <property type="term" value="P:nuclear polyadenylation-dependent snoRNA catabolic process"/>
    <property type="evidence" value="ECO:0007669"/>
    <property type="project" value="TreeGrafter"/>
</dbReference>
<keyword evidence="4" id="KW-1185">Reference proteome</keyword>
<dbReference type="EMBL" id="CAJNOQ010030092">
    <property type="protein sequence ID" value="CAF1572640.1"/>
    <property type="molecule type" value="Genomic_DNA"/>
</dbReference>
<dbReference type="GO" id="GO:0000176">
    <property type="term" value="C:nuclear exosome (RNase complex)"/>
    <property type="evidence" value="ECO:0007669"/>
    <property type="project" value="TreeGrafter"/>
</dbReference>
<dbReference type="PANTHER" id="PTHR12124">
    <property type="entry name" value="POLYMYOSITIS/SCLERODERMA AUTOANTIGEN-RELATED"/>
    <property type="match status" value="1"/>
</dbReference>
<reference evidence="2" key="1">
    <citation type="submission" date="2021-02" db="EMBL/GenBank/DDBJ databases">
        <authorList>
            <person name="Nowell W R."/>
        </authorList>
    </citation>
    <scope>NUCLEOTIDE SEQUENCE</scope>
</reference>
<dbReference type="InterPro" id="IPR002562">
    <property type="entry name" value="3'-5'_exonuclease_dom"/>
</dbReference>
<dbReference type="InterPro" id="IPR036397">
    <property type="entry name" value="RNaseH_sf"/>
</dbReference>
<dbReference type="GO" id="GO:0000175">
    <property type="term" value="F:3'-5'-RNA exonuclease activity"/>
    <property type="evidence" value="ECO:0007669"/>
    <property type="project" value="InterPro"/>
</dbReference>
<dbReference type="GO" id="GO:0071039">
    <property type="term" value="P:nuclear polyadenylation-dependent CUT catabolic process"/>
    <property type="evidence" value="ECO:0007669"/>
    <property type="project" value="TreeGrafter"/>
</dbReference>
<feature type="domain" description="3'-5' exonuclease" evidence="1">
    <location>
        <begin position="111"/>
        <end position="199"/>
    </location>
</feature>
<dbReference type="AlphaFoldDB" id="A0A815YME7"/>
<dbReference type="OrthoDB" id="26838at2759"/>
<dbReference type="GO" id="GO:0071051">
    <property type="term" value="P:poly(A)-dependent snoRNA 3'-end processing"/>
    <property type="evidence" value="ECO:0007669"/>
    <property type="project" value="TreeGrafter"/>
</dbReference>
<dbReference type="GO" id="GO:0003727">
    <property type="term" value="F:single-stranded RNA binding"/>
    <property type="evidence" value="ECO:0007669"/>
    <property type="project" value="TreeGrafter"/>
</dbReference>
<dbReference type="GO" id="GO:0071044">
    <property type="term" value="P:histone mRNA catabolic process"/>
    <property type="evidence" value="ECO:0007669"/>
    <property type="project" value="TreeGrafter"/>
</dbReference>
<name>A0A815YME7_9BILA</name>